<accession>A0A4R1LQL4</accession>
<dbReference type="AlphaFoldDB" id="A0A4R1LQL4"/>
<gene>
    <name evidence="2" type="ORF">C8N28_2336</name>
</gene>
<comment type="caution">
    <text evidence="2">The sequence shown here is derived from an EMBL/GenBank/DDBJ whole genome shotgun (WGS) entry which is preliminary data.</text>
</comment>
<sequence length="197" mass="20959">MKIKKVSFMLALLICSVSVFAQQAAQVRTPPLTLTSTAFPDGGIIPNKFTQAAPGAAPGGGASPQLDWTNVPAGTQSFVLYMHDLDVAINKTTNDNLHWIVWNIPATSTSLAEGLPAGSQLPDGSYQINGSTAQYRGPGAPATGPLHHYVFELYALDIKLDLKPAETGLQTKINIFNAMEGHVIGKAAYVGLFKRPQ</sequence>
<dbReference type="SUPFAM" id="SSF49777">
    <property type="entry name" value="PEBP-like"/>
    <property type="match status" value="1"/>
</dbReference>
<dbReference type="InterPro" id="IPR008914">
    <property type="entry name" value="PEBP"/>
</dbReference>
<dbReference type="NCBIfam" id="TIGR00481">
    <property type="entry name" value="YbhB/YbcL family Raf kinase inhibitor-like protein"/>
    <property type="match status" value="1"/>
</dbReference>
<keyword evidence="3" id="KW-1185">Reference proteome</keyword>
<feature type="signal peptide" evidence="1">
    <location>
        <begin position="1"/>
        <end position="21"/>
    </location>
</feature>
<dbReference type="EMBL" id="SMGO01000003">
    <property type="protein sequence ID" value="TCK80594.1"/>
    <property type="molecule type" value="Genomic_DNA"/>
</dbReference>
<dbReference type="PANTHER" id="PTHR30289:SF1">
    <property type="entry name" value="PEBP (PHOSPHATIDYLETHANOLAMINE-BINDING PROTEIN) FAMILY PROTEIN"/>
    <property type="match status" value="1"/>
</dbReference>
<evidence type="ECO:0000313" key="2">
    <source>
        <dbReference type="EMBL" id="TCK80594.1"/>
    </source>
</evidence>
<keyword evidence="1" id="KW-0732">Signal</keyword>
<organism evidence="2 3">
    <name type="scientific">Albibacterium bauzanense</name>
    <dbReference type="NCBI Taxonomy" id="653929"/>
    <lineage>
        <taxon>Bacteria</taxon>
        <taxon>Pseudomonadati</taxon>
        <taxon>Bacteroidota</taxon>
        <taxon>Sphingobacteriia</taxon>
        <taxon>Sphingobacteriales</taxon>
        <taxon>Sphingobacteriaceae</taxon>
        <taxon>Albibacterium</taxon>
    </lineage>
</organism>
<dbReference type="Proteomes" id="UP000294616">
    <property type="component" value="Unassembled WGS sequence"/>
</dbReference>
<name>A0A4R1LQL4_9SPHI</name>
<protein>
    <submittedName>
        <fullName evidence="2">PBP family phospholipid-binding protein</fullName>
    </submittedName>
</protein>
<dbReference type="InterPro" id="IPR036610">
    <property type="entry name" value="PEBP-like_sf"/>
</dbReference>
<reference evidence="2 3" key="1">
    <citation type="submission" date="2019-03" db="EMBL/GenBank/DDBJ databases">
        <title>Genomic Encyclopedia of Archaeal and Bacterial Type Strains, Phase II (KMG-II): from individual species to whole genera.</title>
        <authorList>
            <person name="Goeker M."/>
        </authorList>
    </citation>
    <scope>NUCLEOTIDE SEQUENCE [LARGE SCALE GENOMIC DNA]</scope>
    <source>
        <strain evidence="2 3">DSM 22554</strain>
    </source>
</reference>
<dbReference type="InterPro" id="IPR005247">
    <property type="entry name" value="YbhB_YbcL/LppC-like"/>
</dbReference>
<proteinExistence type="predicted"/>
<dbReference type="CDD" id="cd00865">
    <property type="entry name" value="PEBP_bact_arch"/>
    <property type="match status" value="1"/>
</dbReference>
<dbReference type="RefSeq" id="WP_221410230.1">
    <property type="nucleotide sequence ID" value="NZ_SMGO01000003.1"/>
</dbReference>
<dbReference type="Pfam" id="PF01161">
    <property type="entry name" value="PBP"/>
    <property type="match status" value="1"/>
</dbReference>
<dbReference type="Gene3D" id="3.90.280.10">
    <property type="entry name" value="PEBP-like"/>
    <property type="match status" value="1"/>
</dbReference>
<evidence type="ECO:0000256" key="1">
    <source>
        <dbReference type="SAM" id="SignalP"/>
    </source>
</evidence>
<dbReference type="PANTHER" id="PTHR30289">
    <property type="entry name" value="UNCHARACTERIZED PROTEIN YBCL-RELATED"/>
    <property type="match status" value="1"/>
</dbReference>
<evidence type="ECO:0000313" key="3">
    <source>
        <dbReference type="Proteomes" id="UP000294616"/>
    </source>
</evidence>
<feature type="chain" id="PRO_5020320819" evidence="1">
    <location>
        <begin position="22"/>
        <end position="197"/>
    </location>
</feature>